<dbReference type="FunCoup" id="A0A6P7H2U4">
    <property type="interactions" value="338"/>
</dbReference>
<evidence type="ECO:0000256" key="3">
    <source>
        <dbReference type="ARBA" id="ARBA00022679"/>
    </source>
</evidence>
<dbReference type="PANTHER" id="PTHR11571:SF224">
    <property type="entry name" value="HEMATOPOIETIC PROSTAGLANDIN D SYNTHASE"/>
    <property type="match status" value="1"/>
</dbReference>
<organism evidence="10">
    <name type="scientific">Diabrotica virgifera virgifera</name>
    <name type="common">western corn rootworm</name>
    <dbReference type="NCBI Taxonomy" id="50390"/>
    <lineage>
        <taxon>Eukaryota</taxon>
        <taxon>Metazoa</taxon>
        <taxon>Ecdysozoa</taxon>
        <taxon>Arthropoda</taxon>
        <taxon>Hexapoda</taxon>
        <taxon>Insecta</taxon>
        <taxon>Pterygota</taxon>
        <taxon>Neoptera</taxon>
        <taxon>Endopterygota</taxon>
        <taxon>Coleoptera</taxon>
        <taxon>Polyphaga</taxon>
        <taxon>Cucujiformia</taxon>
        <taxon>Chrysomeloidea</taxon>
        <taxon>Chrysomelidae</taxon>
        <taxon>Galerucinae</taxon>
        <taxon>Diabroticina</taxon>
        <taxon>Diabroticites</taxon>
        <taxon>Diabrotica</taxon>
    </lineage>
</organism>
<dbReference type="GO" id="GO:0004364">
    <property type="term" value="F:glutathione transferase activity"/>
    <property type="evidence" value="ECO:0007669"/>
    <property type="project" value="UniProtKB-EC"/>
</dbReference>
<feature type="domain" description="GST N-terminal" evidence="6">
    <location>
        <begin position="3"/>
        <end position="82"/>
    </location>
</feature>
<feature type="domain" description="GST C-terminal" evidence="7">
    <location>
        <begin position="84"/>
        <end position="206"/>
    </location>
</feature>
<dbReference type="InterPro" id="IPR004045">
    <property type="entry name" value="Glutathione_S-Trfase_N"/>
</dbReference>
<dbReference type="GO" id="GO:0004602">
    <property type="term" value="F:glutathione peroxidase activity"/>
    <property type="evidence" value="ECO:0007669"/>
    <property type="project" value="UniProtKB-ARBA"/>
</dbReference>
<dbReference type="Proteomes" id="UP001652700">
    <property type="component" value="Unplaced"/>
</dbReference>
<dbReference type="SFLD" id="SFLDG00363">
    <property type="entry name" value="AMPS_(cytGST):_Alpha-__Mu-__Pi"/>
    <property type="match status" value="1"/>
</dbReference>
<evidence type="ECO:0000313" key="8">
    <source>
        <dbReference type="EnsemblMetazoa" id="XP_050501694.1"/>
    </source>
</evidence>
<dbReference type="FunFam" id="1.20.1050.10:FF:000030">
    <property type="entry name" value="Glutathione S-transferase S1"/>
    <property type="match status" value="1"/>
</dbReference>
<dbReference type="AlphaFoldDB" id="A0A6P7H2U4"/>
<protein>
    <recommendedName>
        <fullName evidence="2">glutathione transferase</fullName>
        <ecNumber evidence="2">2.5.1.18</ecNumber>
    </recommendedName>
</protein>
<keyword evidence="3" id="KW-0808">Transferase</keyword>
<comment type="catalytic activity">
    <reaction evidence="5">
        <text>RX + glutathione = an S-substituted glutathione + a halide anion + H(+)</text>
        <dbReference type="Rhea" id="RHEA:16437"/>
        <dbReference type="ChEBI" id="CHEBI:15378"/>
        <dbReference type="ChEBI" id="CHEBI:16042"/>
        <dbReference type="ChEBI" id="CHEBI:17792"/>
        <dbReference type="ChEBI" id="CHEBI:57925"/>
        <dbReference type="ChEBI" id="CHEBI:90779"/>
        <dbReference type="EC" id="2.5.1.18"/>
    </reaction>
</comment>
<dbReference type="SUPFAM" id="SSF47616">
    <property type="entry name" value="GST C-terminal domain-like"/>
    <property type="match status" value="1"/>
</dbReference>
<evidence type="ECO:0000256" key="4">
    <source>
        <dbReference type="ARBA" id="ARBA00038317"/>
    </source>
</evidence>
<reference evidence="8" key="2">
    <citation type="submission" date="2025-05" db="UniProtKB">
        <authorList>
            <consortium name="EnsemblMetazoa"/>
        </authorList>
    </citation>
    <scope>IDENTIFICATION</scope>
</reference>
<proteinExistence type="inferred from homology"/>
<dbReference type="RefSeq" id="XP_028150345.1">
    <property type="nucleotide sequence ID" value="XM_028294544.1"/>
</dbReference>
<gene>
    <name evidence="10" type="primary">LOC114343707</name>
</gene>
<dbReference type="InParanoid" id="A0A6P7H2U4"/>
<name>A0A6P7H2U4_DIAVI</name>
<dbReference type="FunFam" id="3.40.30.10:FF:000035">
    <property type="entry name" value="hematopoietic prostaglandin D synthase"/>
    <property type="match status" value="1"/>
</dbReference>
<dbReference type="SFLD" id="SFLDG01205">
    <property type="entry name" value="AMPS.1"/>
    <property type="match status" value="1"/>
</dbReference>
<keyword evidence="9" id="KW-1185">Reference proteome</keyword>
<dbReference type="CDD" id="cd03039">
    <property type="entry name" value="GST_N_Sigma_like"/>
    <property type="match status" value="1"/>
</dbReference>
<dbReference type="EC" id="2.5.1.18" evidence="2"/>
<dbReference type="InterPro" id="IPR004046">
    <property type="entry name" value="GST_C"/>
</dbReference>
<dbReference type="GO" id="GO:0006749">
    <property type="term" value="P:glutathione metabolic process"/>
    <property type="evidence" value="ECO:0007669"/>
    <property type="project" value="TreeGrafter"/>
</dbReference>
<dbReference type="OrthoDB" id="414243at2759"/>
<dbReference type="PANTHER" id="PTHR11571">
    <property type="entry name" value="GLUTATHIONE S-TRANSFERASE"/>
    <property type="match status" value="1"/>
</dbReference>
<dbReference type="Gene3D" id="3.40.30.10">
    <property type="entry name" value="Glutaredoxin"/>
    <property type="match status" value="1"/>
</dbReference>
<dbReference type="Pfam" id="PF02798">
    <property type="entry name" value="GST_N"/>
    <property type="match status" value="1"/>
</dbReference>
<sequence>MAPKYKLTYFDITAFAEPIRFLLSYGQLDFEDRRFAVDGIEWPSIKPTTPFGQVPLLEYDGKVAHQSIAISRYLAKQVKLVGSNDWEDLEIDAAVDTIIDLRTKIVAYGYENDAAVKESKKKPLFEEILPFYLEKLEAQVQKNNGYLATGKLTWADLYFVALLQYFQFMLGKDLVENSPNLQKLKEKVLALPNIKAWVEKRPKTKF</sequence>
<dbReference type="CDD" id="cd03192">
    <property type="entry name" value="GST_C_Sigma_like"/>
    <property type="match status" value="1"/>
</dbReference>
<dbReference type="InterPro" id="IPR050213">
    <property type="entry name" value="GST_superfamily"/>
</dbReference>
<dbReference type="PROSITE" id="PS50405">
    <property type="entry name" value="GST_CTER"/>
    <property type="match status" value="1"/>
</dbReference>
<evidence type="ECO:0000256" key="1">
    <source>
        <dbReference type="ARBA" id="ARBA00011738"/>
    </source>
</evidence>
<dbReference type="EnsemblMetazoa" id="XM_050645737.1">
    <property type="protein sequence ID" value="XP_050501694.1"/>
    <property type="gene ID" value="LOC126881453"/>
</dbReference>
<dbReference type="SFLD" id="SFLDS00019">
    <property type="entry name" value="Glutathione_Transferase_(cytos"/>
    <property type="match status" value="1"/>
</dbReference>
<dbReference type="InterPro" id="IPR010987">
    <property type="entry name" value="Glutathione-S-Trfase_C-like"/>
</dbReference>
<comment type="subunit">
    <text evidence="1">Homodimer.</text>
</comment>
<dbReference type="Gene3D" id="1.20.1050.10">
    <property type="match status" value="1"/>
</dbReference>
<reference evidence="10" key="1">
    <citation type="submission" date="2025-04" db="UniProtKB">
        <authorList>
            <consortium name="RefSeq"/>
        </authorList>
    </citation>
    <scope>IDENTIFICATION</scope>
    <source>
        <tissue evidence="10">Whole insect</tissue>
    </source>
</reference>
<dbReference type="InterPro" id="IPR036249">
    <property type="entry name" value="Thioredoxin-like_sf"/>
</dbReference>
<evidence type="ECO:0000313" key="9">
    <source>
        <dbReference type="Proteomes" id="UP001652700"/>
    </source>
</evidence>
<accession>A0A6P7H2U4</accession>
<dbReference type="Pfam" id="PF14497">
    <property type="entry name" value="GST_C_3"/>
    <property type="match status" value="1"/>
</dbReference>
<evidence type="ECO:0000256" key="2">
    <source>
        <dbReference type="ARBA" id="ARBA00012452"/>
    </source>
</evidence>
<evidence type="ECO:0000259" key="6">
    <source>
        <dbReference type="PROSITE" id="PS50404"/>
    </source>
</evidence>
<evidence type="ECO:0000256" key="5">
    <source>
        <dbReference type="ARBA" id="ARBA00047960"/>
    </source>
</evidence>
<evidence type="ECO:0000313" key="10">
    <source>
        <dbReference type="RefSeq" id="XP_028150345.1"/>
    </source>
</evidence>
<dbReference type="InterPro" id="IPR036282">
    <property type="entry name" value="Glutathione-S-Trfase_C_sf"/>
</dbReference>
<comment type="similarity">
    <text evidence="4">Belongs to the GST superfamily. Sigma family.</text>
</comment>
<dbReference type="PROSITE" id="PS50404">
    <property type="entry name" value="GST_NTER"/>
    <property type="match status" value="1"/>
</dbReference>
<evidence type="ECO:0000259" key="7">
    <source>
        <dbReference type="PROSITE" id="PS50405"/>
    </source>
</evidence>
<dbReference type="SUPFAM" id="SSF52833">
    <property type="entry name" value="Thioredoxin-like"/>
    <property type="match status" value="1"/>
</dbReference>
<dbReference type="InterPro" id="IPR040079">
    <property type="entry name" value="Glutathione_S-Trfase"/>
</dbReference>